<dbReference type="GeneID" id="114245967"/>
<evidence type="ECO:0000256" key="2">
    <source>
        <dbReference type="ARBA" id="ARBA00004286"/>
    </source>
</evidence>
<evidence type="ECO:0000259" key="22">
    <source>
        <dbReference type="PROSITE" id="PS51215"/>
    </source>
</evidence>
<name>A0A6J2JX38_BOMMA</name>
<organism evidence="23 24">
    <name type="scientific">Bombyx mandarina</name>
    <name type="common">Wild silk moth</name>
    <name type="synonym">Wild silkworm</name>
    <dbReference type="NCBI Taxonomy" id="7092"/>
    <lineage>
        <taxon>Eukaryota</taxon>
        <taxon>Metazoa</taxon>
        <taxon>Ecdysozoa</taxon>
        <taxon>Arthropoda</taxon>
        <taxon>Hexapoda</taxon>
        <taxon>Insecta</taxon>
        <taxon>Pterygota</taxon>
        <taxon>Neoptera</taxon>
        <taxon>Endopterygota</taxon>
        <taxon>Lepidoptera</taxon>
        <taxon>Glossata</taxon>
        <taxon>Ditrysia</taxon>
        <taxon>Bombycoidea</taxon>
        <taxon>Bombycidae</taxon>
        <taxon>Bombycinae</taxon>
        <taxon>Bombyx</taxon>
    </lineage>
</organism>
<keyword evidence="5" id="KW-0217">Developmental protein</keyword>
<keyword evidence="15" id="KW-0804">Transcription</keyword>
<evidence type="ECO:0000256" key="10">
    <source>
        <dbReference type="ARBA" id="ARBA00022723"/>
    </source>
</evidence>
<keyword evidence="11" id="KW-0221">Differentiation</keyword>
<feature type="compositionally biased region" description="Polar residues" evidence="18">
    <location>
        <begin position="386"/>
        <end position="399"/>
    </location>
</feature>
<feature type="region of interest" description="Disordered" evidence="18">
    <location>
        <begin position="445"/>
        <end position="520"/>
    </location>
</feature>
<feature type="compositionally biased region" description="Low complexity" evidence="18">
    <location>
        <begin position="489"/>
        <end position="501"/>
    </location>
</feature>
<dbReference type="Pfam" id="PF08236">
    <property type="entry name" value="SRI"/>
    <property type="match status" value="1"/>
</dbReference>
<dbReference type="Proteomes" id="UP000504629">
    <property type="component" value="Unplaced"/>
</dbReference>
<feature type="region of interest" description="Disordered" evidence="18">
    <location>
        <begin position="1"/>
        <end position="84"/>
    </location>
</feature>
<dbReference type="GO" id="GO:0006355">
    <property type="term" value="P:regulation of DNA-templated transcription"/>
    <property type="evidence" value="ECO:0007669"/>
    <property type="project" value="InterPro"/>
</dbReference>
<feature type="compositionally biased region" description="Acidic residues" evidence="18">
    <location>
        <begin position="753"/>
        <end position="767"/>
    </location>
</feature>
<feature type="coiled-coil region" evidence="17">
    <location>
        <begin position="1390"/>
        <end position="1417"/>
    </location>
</feature>
<feature type="compositionally biased region" description="Acidic residues" evidence="18">
    <location>
        <begin position="1436"/>
        <end position="1445"/>
    </location>
</feature>
<keyword evidence="16" id="KW-0539">Nucleus</keyword>
<dbReference type="InterPro" id="IPR001214">
    <property type="entry name" value="SET_dom"/>
</dbReference>
<dbReference type="RefSeq" id="XP_028034110.1">
    <property type="nucleotide sequence ID" value="XM_028178309.1"/>
</dbReference>
<feature type="domain" description="AWS" evidence="22">
    <location>
        <begin position="555"/>
        <end position="608"/>
    </location>
</feature>
<dbReference type="EC" id="2.1.1.359" evidence="3"/>
<dbReference type="Gene3D" id="1.10.1740.100">
    <property type="entry name" value="Set2, Rpb1 interacting domain"/>
    <property type="match status" value="1"/>
</dbReference>
<feature type="compositionally biased region" description="Basic residues" evidence="18">
    <location>
        <begin position="791"/>
        <end position="803"/>
    </location>
</feature>
<protein>
    <recommendedName>
        <fullName evidence="3">[histone H3]-lysine(36) N-trimethyltransferase</fullName>
        <ecNumber evidence="3">2.1.1.359</ecNumber>
    </recommendedName>
</protein>
<feature type="region of interest" description="Disordered" evidence="18">
    <location>
        <begin position="1123"/>
        <end position="1142"/>
    </location>
</feature>
<dbReference type="InterPro" id="IPR042294">
    <property type="entry name" value="SETD2_animal"/>
</dbReference>
<evidence type="ECO:0000256" key="8">
    <source>
        <dbReference type="ARBA" id="ARBA00022679"/>
    </source>
</evidence>
<keyword evidence="14" id="KW-0805">Transcription regulation</keyword>
<dbReference type="GO" id="GO:0046872">
    <property type="term" value="F:metal ion binding"/>
    <property type="evidence" value="ECO:0007669"/>
    <property type="project" value="UniProtKB-KW"/>
</dbReference>
<dbReference type="SUPFAM" id="SSF51045">
    <property type="entry name" value="WW domain"/>
    <property type="match status" value="1"/>
</dbReference>
<dbReference type="KEGG" id="bman:114245967"/>
<dbReference type="InterPro" id="IPR038190">
    <property type="entry name" value="SRI_sf"/>
</dbReference>
<evidence type="ECO:0000256" key="7">
    <source>
        <dbReference type="ARBA" id="ARBA00022603"/>
    </source>
</evidence>
<feature type="region of interest" description="Disordered" evidence="18">
    <location>
        <begin position="1292"/>
        <end position="1323"/>
    </location>
</feature>
<evidence type="ECO:0000256" key="18">
    <source>
        <dbReference type="SAM" id="MobiDB-lite"/>
    </source>
</evidence>
<keyword evidence="9" id="KW-0949">S-adenosyl-L-methionine</keyword>
<keyword evidence="7" id="KW-0489">Methyltransferase</keyword>
<evidence type="ECO:0000259" key="20">
    <source>
        <dbReference type="PROSITE" id="PS50280"/>
    </source>
</evidence>
<feature type="compositionally biased region" description="Low complexity" evidence="18">
    <location>
        <begin position="769"/>
        <end position="786"/>
    </location>
</feature>
<dbReference type="GO" id="GO:0005694">
    <property type="term" value="C:chromosome"/>
    <property type="evidence" value="ECO:0007669"/>
    <property type="project" value="UniProtKB-SubCell"/>
</dbReference>
<dbReference type="GO" id="GO:0030154">
    <property type="term" value="P:cell differentiation"/>
    <property type="evidence" value="ECO:0007669"/>
    <property type="project" value="UniProtKB-KW"/>
</dbReference>
<feature type="compositionally biased region" description="Polar residues" evidence="18">
    <location>
        <begin position="42"/>
        <end position="61"/>
    </location>
</feature>
<proteinExistence type="predicted"/>
<keyword evidence="13" id="KW-0156">Chromatin regulator</keyword>
<feature type="region of interest" description="Disordered" evidence="18">
    <location>
        <begin position="1229"/>
        <end position="1271"/>
    </location>
</feature>
<keyword evidence="10" id="KW-0479">Metal-binding</keyword>
<dbReference type="PROSITE" id="PS50020">
    <property type="entry name" value="WW_DOMAIN_2"/>
    <property type="match status" value="1"/>
</dbReference>
<dbReference type="InterPro" id="IPR036020">
    <property type="entry name" value="WW_dom_sf"/>
</dbReference>
<dbReference type="Pfam" id="PF17907">
    <property type="entry name" value="AWS"/>
    <property type="match status" value="1"/>
</dbReference>
<gene>
    <name evidence="24" type="primary">LOC114245967</name>
</gene>
<feature type="compositionally biased region" description="Basic and acidic residues" evidence="18">
    <location>
        <begin position="181"/>
        <end position="197"/>
    </location>
</feature>
<dbReference type="InterPro" id="IPR013257">
    <property type="entry name" value="SRI"/>
</dbReference>
<feature type="compositionally biased region" description="Polar residues" evidence="18">
    <location>
        <begin position="452"/>
        <end position="462"/>
    </location>
</feature>
<evidence type="ECO:0000256" key="3">
    <source>
        <dbReference type="ARBA" id="ARBA00012178"/>
    </source>
</evidence>
<dbReference type="GO" id="GO:0140955">
    <property type="term" value="F:histone H3K36 trimethyltransferase activity"/>
    <property type="evidence" value="ECO:0007669"/>
    <property type="project" value="UniProtKB-EC"/>
</dbReference>
<evidence type="ECO:0000256" key="6">
    <source>
        <dbReference type="ARBA" id="ARBA00022553"/>
    </source>
</evidence>
<dbReference type="PROSITE" id="PS51215">
    <property type="entry name" value="AWS"/>
    <property type="match status" value="1"/>
</dbReference>
<feature type="compositionally biased region" description="Low complexity" evidence="18">
    <location>
        <begin position="364"/>
        <end position="378"/>
    </location>
</feature>
<dbReference type="Pfam" id="PF00856">
    <property type="entry name" value="SET"/>
    <property type="match status" value="1"/>
</dbReference>
<dbReference type="GO" id="GO:0005634">
    <property type="term" value="C:nucleus"/>
    <property type="evidence" value="ECO:0007669"/>
    <property type="project" value="UniProtKB-SubCell"/>
</dbReference>
<dbReference type="InterPro" id="IPR044437">
    <property type="entry name" value="SETD2/Set2_SET"/>
</dbReference>
<accession>A0A6J2JX38</accession>
<dbReference type="PROSITE" id="PS50280">
    <property type="entry name" value="SET"/>
    <property type="match status" value="1"/>
</dbReference>
<feature type="region of interest" description="Disordered" evidence="18">
    <location>
        <begin position="364"/>
        <end position="406"/>
    </location>
</feature>
<dbReference type="SMART" id="SM00570">
    <property type="entry name" value="AWS"/>
    <property type="match status" value="1"/>
</dbReference>
<evidence type="ECO:0000256" key="9">
    <source>
        <dbReference type="ARBA" id="ARBA00022691"/>
    </source>
</evidence>
<dbReference type="GO" id="GO:0032259">
    <property type="term" value="P:methylation"/>
    <property type="evidence" value="ECO:0007669"/>
    <property type="project" value="UniProtKB-KW"/>
</dbReference>
<dbReference type="FunFam" id="2.170.270.10:FF:000016">
    <property type="entry name" value="Histone-lysine N-methyltransferase"/>
    <property type="match status" value="1"/>
</dbReference>
<reference evidence="24" key="1">
    <citation type="submission" date="2025-08" db="UniProtKB">
        <authorList>
            <consortium name="RefSeq"/>
        </authorList>
    </citation>
    <scope>IDENTIFICATION</scope>
    <source>
        <tissue evidence="24">Silk gland</tissue>
    </source>
</reference>
<dbReference type="Gene3D" id="2.170.270.10">
    <property type="entry name" value="SET domain"/>
    <property type="match status" value="1"/>
</dbReference>
<evidence type="ECO:0000259" key="19">
    <source>
        <dbReference type="PROSITE" id="PS50020"/>
    </source>
</evidence>
<dbReference type="SUPFAM" id="SSF82199">
    <property type="entry name" value="SET domain"/>
    <property type="match status" value="1"/>
</dbReference>
<keyword evidence="17" id="KW-0175">Coiled coil</keyword>
<keyword evidence="8" id="KW-0808">Transferase</keyword>
<feature type="region of interest" description="Disordered" evidence="18">
    <location>
        <begin position="1436"/>
        <end position="1474"/>
    </location>
</feature>
<dbReference type="PANTHER" id="PTHR46711">
    <property type="entry name" value="HISTONE-LYSINE N-METHYLTRANSFERASE SETD2"/>
    <property type="match status" value="1"/>
</dbReference>
<evidence type="ECO:0000259" key="21">
    <source>
        <dbReference type="PROSITE" id="PS50868"/>
    </source>
</evidence>
<sequence length="1572" mass="178392">MAKRKKAATRTVATRRTSRRGKQTSSVAPTEGEPSASVEATAENNEPPSPQPSTSELQSGSNDDHNISESQPSEIQETTSKPNPVPIISLHKKFGKYRCLFNSDDAFLRKYEIGSDSETNSSMEIRIVDPCASSESDSNAAIDTQSDTNSVVCISPMNSVTNVVQCSSRDISPLTVTHQASENHERELDEQKNRDLESPSILDDNSQITDDFDEKIEITRKESPVMIETDALSKEAISSKNQDLCPQYNETDHSILLEDDQADYNCDDEEIITVVQIVEDDNPELYYDIKIDSPKVNAGQFEQEQSKKSQEIDFQRHFQNLKLNSIAESTSPMECSEIIDITTPCGTPDLQTPKDSLNDLLIRPDPSLTPSSTLSDDSNCSRADHIQNNSNDSAESSPTGVRRSNRIKTISNLKQKTKGYGLVKTPLKKALITQTKLKLEEIGSDSQEKFSDQGNTAPNSPSFPVPSEMPVKVKSRWRRSSELEMGTNSPASSPLASPGLPQRMPAVNEGNESEEQESVALSKEAYDKIIEDRMNQYQHLDENEYLCERMISKETKKMICDCFMTKEELERGELACGEDCLNRLLMIECNSRCPVGDRCTNRRFQKRENAAIKVFYADKKGCGVEANVDIPTGEFLMEYVGEVLDYEQFYKRAQAYSDENNLHHYFMSLKGDTVIDATMKGNISRFINHSCDPNAETQKWTVNGELRIGFFSKRDIVVGEEITFDYQFQRFGKVAQRCYCGTDNCRGWIGGEPDSDDEYDDEEEEDVSTSKSSTSEGAQSESTSAEQPLPKPRKPKRDRKYKPKPPELEQDADIEEDLEALNRTGVKNQSHTLRLSRTVVRAKGRKAQIALLRLLRDADLPCRRLFLDYRGLRLLAPWCTDAPLDFKLEMLQTVDRLPIPNKTLVQESRFFIIVERWLSTADTLPDNNVFIDEATGLPIDLPNGPNPESAVSPDKIKENTNIIEKIKDLSSQLLERWSSLKEVFKIPKKERIQQMKEHERQANVERRAADSSGSRDRDRERDRREERDREREKERERDRERERERERDREREREKEKERERDRHRERERDRDRDRDRDDRDRRKRRVSPEGRRSIRLSERVLAAVPPMSKEERRRAFAEAAAAAEETRRQREQRPPWPGYWPHEQFSPQMFPGGMMGNGNMMGGMMPNMPANMLGCVPDLPQDWMQQHEFPPPGFCPPFPPAQPFCMPQANMMGMSGFGVGGFMYGQQMAPFPQPQEPPLPSAPVPAAPPPAPRPPTLSDTGEVLLPSQWRSTVDPRGRTYYYHVKLRQPQWYPPPLPPSPPPAEDSSSDEEEQLNSSLDSPLVRRHAKGKLVEGVNGIYEVIKEDAQNGLIPEHALLHMRPRKRRVGLVSERPISPRTEEDKLAGKLEIKRYKQTKEKLRRRREKLLQKVMLASGKLKLRPGQAKLPLLDLSEIDSGSESDSDEAEKLCSGSVSVPPAVPAPPAPAPAAVSAETSRRIKEQFRSAMAGVMVQHLNPYRHSDAPAGRITCTADFKHLARKLTHFVMLKELKHCRSVEELVVTDSVRSKAKTFVKKYMAKFGPVYKRPPEEAD</sequence>
<feature type="region of interest" description="Disordered" evidence="18">
    <location>
        <begin position="750"/>
        <end position="814"/>
    </location>
</feature>
<feature type="region of interest" description="Disordered" evidence="18">
    <location>
        <begin position="992"/>
        <end position="1091"/>
    </location>
</feature>
<dbReference type="SMART" id="SM00508">
    <property type="entry name" value="PostSET"/>
    <property type="match status" value="1"/>
</dbReference>
<feature type="compositionally biased region" description="Polar residues" evidence="18">
    <location>
        <begin position="68"/>
        <end position="82"/>
    </location>
</feature>
<dbReference type="PANTHER" id="PTHR46711:SF1">
    <property type="entry name" value="HISTONE-LYSINE N-METHYLTRANSFERASE SETD2"/>
    <property type="match status" value="1"/>
</dbReference>
<evidence type="ECO:0000256" key="13">
    <source>
        <dbReference type="ARBA" id="ARBA00022853"/>
    </source>
</evidence>
<evidence type="ECO:0000256" key="15">
    <source>
        <dbReference type="ARBA" id="ARBA00023163"/>
    </source>
</evidence>
<dbReference type="SMART" id="SM00456">
    <property type="entry name" value="WW"/>
    <property type="match status" value="1"/>
</dbReference>
<dbReference type="InterPro" id="IPR003616">
    <property type="entry name" value="Post-SET_dom"/>
</dbReference>
<feature type="compositionally biased region" description="Basic and acidic residues" evidence="18">
    <location>
        <begin position="1125"/>
        <end position="1134"/>
    </location>
</feature>
<dbReference type="PROSITE" id="PS50868">
    <property type="entry name" value="POST_SET"/>
    <property type="match status" value="1"/>
</dbReference>
<evidence type="ECO:0000256" key="16">
    <source>
        <dbReference type="ARBA" id="ARBA00023242"/>
    </source>
</evidence>
<feature type="compositionally biased region" description="Pro residues" evidence="18">
    <location>
        <begin position="1292"/>
        <end position="1304"/>
    </location>
</feature>
<dbReference type="CDD" id="cd19172">
    <property type="entry name" value="SET_SETD2"/>
    <property type="match status" value="1"/>
</dbReference>
<evidence type="ECO:0000313" key="23">
    <source>
        <dbReference type="Proteomes" id="UP000504629"/>
    </source>
</evidence>
<evidence type="ECO:0000256" key="11">
    <source>
        <dbReference type="ARBA" id="ARBA00022782"/>
    </source>
</evidence>
<feature type="domain" description="SET" evidence="20">
    <location>
        <begin position="610"/>
        <end position="727"/>
    </location>
</feature>
<evidence type="ECO:0000256" key="1">
    <source>
        <dbReference type="ARBA" id="ARBA00004123"/>
    </source>
</evidence>
<dbReference type="CTD" id="32301"/>
<evidence type="ECO:0000256" key="14">
    <source>
        <dbReference type="ARBA" id="ARBA00023015"/>
    </source>
</evidence>
<feature type="domain" description="Post-SET" evidence="21">
    <location>
        <begin position="734"/>
        <end position="750"/>
    </location>
</feature>
<dbReference type="InterPro" id="IPR001202">
    <property type="entry name" value="WW_dom"/>
</dbReference>
<dbReference type="CDD" id="cd00201">
    <property type="entry name" value="WW"/>
    <property type="match status" value="1"/>
</dbReference>
<feature type="compositionally biased region" description="Pro residues" evidence="18">
    <location>
        <begin position="1458"/>
        <end position="1467"/>
    </location>
</feature>
<feature type="domain" description="WW" evidence="19">
    <location>
        <begin position="1264"/>
        <end position="1297"/>
    </location>
</feature>
<dbReference type="InterPro" id="IPR046341">
    <property type="entry name" value="SET_dom_sf"/>
</dbReference>
<dbReference type="InterPro" id="IPR006560">
    <property type="entry name" value="AWS_dom"/>
</dbReference>
<keyword evidence="12" id="KW-0862">Zinc</keyword>
<dbReference type="SMART" id="SM00317">
    <property type="entry name" value="SET"/>
    <property type="match status" value="1"/>
</dbReference>
<keyword evidence="23" id="KW-1185">Reference proteome</keyword>
<evidence type="ECO:0000256" key="5">
    <source>
        <dbReference type="ARBA" id="ARBA00022473"/>
    </source>
</evidence>
<feature type="region of interest" description="Disordered" evidence="18">
    <location>
        <begin position="174"/>
        <end position="209"/>
    </location>
</feature>
<evidence type="ECO:0000313" key="24">
    <source>
        <dbReference type="RefSeq" id="XP_028034110.1"/>
    </source>
</evidence>
<evidence type="ECO:0000256" key="12">
    <source>
        <dbReference type="ARBA" id="ARBA00022833"/>
    </source>
</evidence>
<evidence type="ECO:0000256" key="4">
    <source>
        <dbReference type="ARBA" id="ARBA00022454"/>
    </source>
</evidence>
<evidence type="ECO:0000256" key="17">
    <source>
        <dbReference type="SAM" id="Coils"/>
    </source>
</evidence>
<comment type="subcellular location">
    <subcellularLocation>
        <location evidence="2">Chromosome</location>
    </subcellularLocation>
    <subcellularLocation>
        <location evidence="1">Nucleus</location>
    </subcellularLocation>
</comment>
<feature type="compositionally biased region" description="Pro residues" evidence="18">
    <location>
        <begin position="1232"/>
        <end position="1256"/>
    </location>
</feature>
<keyword evidence="6" id="KW-0597">Phosphoprotein</keyword>
<dbReference type="OrthoDB" id="422362at2759"/>
<keyword evidence="4" id="KW-0158">Chromosome</keyword>
<dbReference type="Pfam" id="PF00397">
    <property type="entry name" value="WW"/>
    <property type="match status" value="1"/>
</dbReference>